<dbReference type="PANTHER" id="PTHR38479">
    <property type="entry name" value="LMO0824 PROTEIN"/>
    <property type="match status" value="1"/>
</dbReference>
<sequence length="372" mass="40200">MKLTWNRVFAWRMRRQFLDRPMGIDTLDVVRRLCGVQAQVASSAALAVAVRLASPVRGDLAQALSDRKLVKTWAMRGTLHVLPADDAAAYLSLLAATKAWESAAWQRAFVDLEQLAAITQAACAALDGKVLNREELTAEIVNRTGDPSLGEQLSSGWGAVLKPLAWQGYLCHGPSQGNRVSFTRLDTWLSGWQGLPEPDEAARMVLPAYLAAHGPGSIEVFDQWLTRGRSKKALLRDATTALVESGVLVKVDVEGMPAYARACDVDAIATALPFSEVRLLPAFDQYVLGAGTNNTQLIPAHRHQLISRTAGWISPVVVAEGRVAGTWDVAGTTLQVVLFKQSGPVPHAEIETEAARIGTYSGTDLTLSVRTD</sequence>
<dbReference type="Proteomes" id="UP000620075">
    <property type="component" value="Unassembled WGS sequence"/>
</dbReference>
<gene>
    <name evidence="1" type="ORF">JF888_05500</name>
</gene>
<reference evidence="1 2" key="1">
    <citation type="submission" date="2020-10" db="EMBL/GenBank/DDBJ databases">
        <title>Ca. Dormibacterota MAGs.</title>
        <authorList>
            <person name="Montgomery K."/>
        </authorList>
    </citation>
    <scope>NUCLEOTIDE SEQUENCE [LARGE SCALE GENOMIC DNA]</scope>
    <source>
        <strain evidence="1">SC8811_S16_3</strain>
    </source>
</reference>
<dbReference type="RefSeq" id="WP_338177313.1">
    <property type="nucleotide sequence ID" value="NZ_JAEKNQ010000021.1"/>
</dbReference>
<accession>A0A934KH97</accession>
<dbReference type="PANTHER" id="PTHR38479:SF2">
    <property type="entry name" value="WINGED HELIX DNA-BINDING DOMAIN-CONTAINING PROTEIN"/>
    <property type="match status" value="1"/>
</dbReference>
<comment type="caution">
    <text evidence="1">The sequence shown here is derived from an EMBL/GenBank/DDBJ whole genome shotgun (WGS) entry which is preliminary data.</text>
</comment>
<dbReference type="EMBL" id="JAEKNQ010000021">
    <property type="protein sequence ID" value="MBJ7602633.1"/>
    <property type="molecule type" value="Genomic_DNA"/>
</dbReference>
<proteinExistence type="predicted"/>
<protein>
    <submittedName>
        <fullName evidence="1">AlkZ family DNA glycosylase</fullName>
    </submittedName>
</protein>
<name>A0A934KH97_9BACT</name>
<evidence type="ECO:0000313" key="1">
    <source>
        <dbReference type="EMBL" id="MBJ7602633.1"/>
    </source>
</evidence>
<organism evidence="1 2">
    <name type="scientific">Candidatus Dormiibacter inghamiae</name>
    <dbReference type="NCBI Taxonomy" id="3127013"/>
    <lineage>
        <taxon>Bacteria</taxon>
        <taxon>Bacillati</taxon>
        <taxon>Candidatus Dormiibacterota</taxon>
        <taxon>Candidatus Dormibacteria</taxon>
        <taxon>Candidatus Dormibacterales</taxon>
        <taxon>Candidatus Dormibacteraceae</taxon>
        <taxon>Candidatus Dormiibacter</taxon>
    </lineage>
</organism>
<dbReference type="AlphaFoldDB" id="A0A934KH97"/>
<evidence type="ECO:0000313" key="2">
    <source>
        <dbReference type="Proteomes" id="UP000620075"/>
    </source>
</evidence>
<dbReference type="Pfam" id="PF06224">
    <property type="entry name" value="AlkZ-like"/>
    <property type="match status" value="1"/>
</dbReference>
<dbReference type="InterPro" id="IPR009351">
    <property type="entry name" value="AlkZ-like"/>
</dbReference>